<dbReference type="EMBL" id="JAUUTY010000003">
    <property type="protein sequence ID" value="KAK1661961.1"/>
    <property type="molecule type" value="Genomic_DNA"/>
</dbReference>
<dbReference type="SUPFAM" id="SSF53098">
    <property type="entry name" value="Ribonuclease H-like"/>
    <property type="match status" value="1"/>
</dbReference>
<dbReference type="PANTHER" id="PTHR42648">
    <property type="entry name" value="TRANSPOSASE, PUTATIVE-RELATED"/>
    <property type="match status" value="1"/>
</dbReference>
<evidence type="ECO:0000313" key="3">
    <source>
        <dbReference type="EMBL" id="KAK1661961.1"/>
    </source>
</evidence>
<dbReference type="AlphaFoldDB" id="A0AAD8WHI7"/>
<feature type="region of interest" description="Disordered" evidence="1">
    <location>
        <begin position="302"/>
        <end position="370"/>
    </location>
</feature>
<gene>
    <name evidence="3" type="ORF">QYE76_050120</name>
</gene>
<keyword evidence="4" id="KW-1185">Reference proteome</keyword>
<dbReference type="PANTHER" id="PTHR42648:SF28">
    <property type="entry name" value="TRANSPOSON-ENCODED PROTEIN WITH RIBONUCLEASE H-LIKE AND RETROVIRUS ZINC FINGER-LIKE DOMAINS"/>
    <property type="match status" value="1"/>
</dbReference>
<sequence length="426" mass="48069">MYPSYFATCCKDKLVCDVCELAKHTRATYPSSNERSRDPFEVVHSDVWGPSTVTSLLGERWFVTFIDGFSRCTWLYVLKQKSDVLSAFKDFYALVGNQYNAKVKVLRSDNGTEYVNKDFDYFLSSNGIIHQTTCVDTPAQNGVAERKNRHLLEVARSIMFEMNVPKFLWGEAIKTAAYPINRMPSRILNFRTPIECLSGTNSFIVPPKVFGCTCFVHDYRNSIGKLDPRAIKCIFVGYSPTQKGYRCWSPTERRFFVSMDVTFREKEPYYISSNKITPEIDNEGEKVNEGPLRAGQVLIPLLDTTETQPEVEEEKNASTNDENNDSTVPEECASSLPQQEVEVTGGDIEHTSSTSTHTDPISRDDSVGDATGEGAENLFIIQGVPHFSRLYITTERLERCCTRSQVEGCNDGGNESLGKEWYMEAS</sequence>
<dbReference type="Proteomes" id="UP001231189">
    <property type="component" value="Unassembled WGS sequence"/>
</dbReference>
<dbReference type="GO" id="GO:0003676">
    <property type="term" value="F:nucleic acid binding"/>
    <property type="evidence" value="ECO:0007669"/>
    <property type="project" value="InterPro"/>
</dbReference>
<dbReference type="PROSITE" id="PS50994">
    <property type="entry name" value="INTEGRASE"/>
    <property type="match status" value="1"/>
</dbReference>
<dbReference type="InterPro" id="IPR036397">
    <property type="entry name" value="RNaseH_sf"/>
</dbReference>
<dbReference type="Pfam" id="PF00665">
    <property type="entry name" value="rve"/>
    <property type="match status" value="1"/>
</dbReference>
<dbReference type="InterPro" id="IPR057670">
    <property type="entry name" value="SH3_retrovirus"/>
</dbReference>
<feature type="compositionally biased region" description="Polar residues" evidence="1">
    <location>
        <begin position="317"/>
        <end position="327"/>
    </location>
</feature>
<comment type="caution">
    <text evidence="3">The sequence shown here is derived from an EMBL/GenBank/DDBJ whole genome shotgun (WGS) entry which is preliminary data.</text>
</comment>
<evidence type="ECO:0000259" key="2">
    <source>
        <dbReference type="PROSITE" id="PS50994"/>
    </source>
</evidence>
<dbReference type="InterPro" id="IPR012337">
    <property type="entry name" value="RNaseH-like_sf"/>
</dbReference>
<dbReference type="InterPro" id="IPR001584">
    <property type="entry name" value="Integrase_cat-core"/>
</dbReference>
<dbReference type="InterPro" id="IPR039537">
    <property type="entry name" value="Retrotran_Ty1/copia-like"/>
</dbReference>
<dbReference type="GO" id="GO:0015074">
    <property type="term" value="P:DNA integration"/>
    <property type="evidence" value="ECO:0007669"/>
    <property type="project" value="InterPro"/>
</dbReference>
<dbReference type="Gene3D" id="3.30.420.10">
    <property type="entry name" value="Ribonuclease H-like superfamily/Ribonuclease H"/>
    <property type="match status" value="1"/>
</dbReference>
<organism evidence="3 4">
    <name type="scientific">Lolium multiflorum</name>
    <name type="common">Italian ryegrass</name>
    <name type="synonym">Lolium perenne subsp. multiflorum</name>
    <dbReference type="NCBI Taxonomy" id="4521"/>
    <lineage>
        <taxon>Eukaryota</taxon>
        <taxon>Viridiplantae</taxon>
        <taxon>Streptophyta</taxon>
        <taxon>Embryophyta</taxon>
        <taxon>Tracheophyta</taxon>
        <taxon>Spermatophyta</taxon>
        <taxon>Magnoliopsida</taxon>
        <taxon>Liliopsida</taxon>
        <taxon>Poales</taxon>
        <taxon>Poaceae</taxon>
        <taxon>BOP clade</taxon>
        <taxon>Pooideae</taxon>
        <taxon>Poodae</taxon>
        <taxon>Poeae</taxon>
        <taxon>Poeae Chloroplast Group 2 (Poeae type)</taxon>
        <taxon>Loliodinae</taxon>
        <taxon>Loliinae</taxon>
        <taxon>Lolium</taxon>
    </lineage>
</organism>
<feature type="domain" description="Integrase catalytic" evidence="2">
    <location>
        <begin position="35"/>
        <end position="201"/>
    </location>
</feature>
<name>A0AAD8WHI7_LOLMU</name>
<dbReference type="Pfam" id="PF25597">
    <property type="entry name" value="SH3_retrovirus"/>
    <property type="match status" value="1"/>
</dbReference>
<proteinExistence type="predicted"/>
<evidence type="ECO:0000256" key="1">
    <source>
        <dbReference type="SAM" id="MobiDB-lite"/>
    </source>
</evidence>
<protein>
    <recommendedName>
        <fullName evidence="2">Integrase catalytic domain-containing protein</fullName>
    </recommendedName>
</protein>
<reference evidence="3" key="1">
    <citation type="submission" date="2023-07" db="EMBL/GenBank/DDBJ databases">
        <title>A chromosome-level genome assembly of Lolium multiflorum.</title>
        <authorList>
            <person name="Chen Y."/>
            <person name="Copetti D."/>
            <person name="Kolliker R."/>
            <person name="Studer B."/>
        </authorList>
    </citation>
    <scope>NUCLEOTIDE SEQUENCE</scope>
    <source>
        <strain evidence="3">02402/16</strain>
        <tissue evidence="3">Leaf</tissue>
    </source>
</reference>
<evidence type="ECO:0000313" key="4">
    <source>
        <dbReference type="Proteomes" id="UP001231189"/>
    </source>
</evidence>
<accession>A0AAD8WHI7</accession>